<dbReference type="PANTHER" id="PTHR43289:SF6">
    <property type="entry name" value="SERINE_THREONINE-PROTEIN KINASE NEKL-3"/>
    <property type="match status" value="1"/>
</dbReference>
<dbReference type="PANTHER" id="PTHR43289">
    <property type="entry name" value="MITOGEN-ACTIVATED PROTEIN KINASE KINASE KINASE 20-RELATED"/>
    <property type="match status" value="1"/>
</dbReference>
<dbReference type="RefSeq" id="WP_209647057.1">
    <property type="nucleotide sequence ID" value="NZ_JAGINW010000001.1"/>
</dbReference>
<dbReference type="Gene3D" id="3.30.200.20">
    <property type="entry name" value="Phosphorylase Kinase, domain 1"/>
    <property type="match status" value="2"/>
</dbReference>
<dbReference type="GO" id="GO:0004674">
    <property type="term" value="F:protein serine/threonine kinase activity"/>
    <property type="evidence" value="ECO:0007669"/>
    <property type="project" value="UniProtKB-KW"/>
</dbReference>
<keyword evidence="2 9" id="KW-0723">Serine/threonine-protein kinase</keyword>
<dbReference type="Pfam" id="PF00069">
    <property type="entry name" value="Pkinase"/>
    <property type="match status" value="2"/>
</dbReference>
<feature type="domain" description="Protein kinase" evidence="8">
    <location>
        <begin position="277"/>
        <end position="531"/>
    </location>
</feature>
<evidence type="ECO:0000256" key="6">
    <source>
        <dbReference type="ARBA" id="ARBA00022840"/>
    </source>
</evidence>
<keyword evidence="5 9" id="KW-0418">Kinase</keyword>
<keyword evidence="6 7" id="KW-0067">ATP-binding</keyword>
<dbReference type="SUPFAM" id="SSF56112">
    <property type="entry name" value="Protein kinase-like (PK-like)"/>
    <property type="match status" value="2"/>
</dbReference>
<name>A0ABS4U1C3_9PSEU</name>
<evidence type="ECO:0000256" key="1">
    <source>
        <dbReference type="ARBA" id="ARBA00012513"/>
    </source>
</evidence>
<reference evidence="9 10" key="1">
    <citation type="submission" date="2021-03" db="EMBL/GenBank/DDBJ databases">
        <title>Sequencing the genomes of 1000 actinobacteria strains.</title>
        <authorList>
            <person name="Klenk H.-P."/>
        </authorList>
    </citation>
    <scope>NUCLEOTIDE SEQUENCE [LARGE SCALE GENOMIC DNA]</scope>
    <source>
        <strain evidence="9 10">DSM 46670</strain>
    </source>
</reference>
<keyword evidence="3" id="KW-0808">Transferase</keyword>
<feature type="domain" description="Protein kinase" evidence="8">
    <location>
        <begin position="9"/>
        <end position="229"/>
    </location>
</feature>
<evidence type="ECO:0000256" key="3">
    <source>
        <dbReference type="ARBA" id="ARBA00022679"/>
    </source>
</evidence>
<proteinExistence type="predicted"/>
<evidence type="ECO:0000256" key="5">
    <source>
        <dbReference type="ARBA" id="ARBA00022777"/>
    </source>
</evidence>
<comment type="caution">
    <text evidence="9">The sequence shown here is derived from an EMBL/GenBank/DDBJ whole genome shotgun (WGS) entry which is preliminary data.</text>
</comment>
<evidence type="ECO:0000313" key="9">
    <source>
        <dbReference type="EMBL" id="MBP2330447.1"/>
    </source>
</evidence>
<sequence length="539" mass="59562">MRTIGQGRYELDRTINHDGNGLLWKARDNDTGQQVIVKELIPPDDLEGQALHIHSQHAFRDARLAKRLSSPTLAKVYDAINEDGTIYVVTEQVTAPRLNDLVEDSGPQPEAWVTLMADQLLTALEAAQDAGIMHHGVTPRRVAIIDQDEATVKLTDFGFGTVSRDPTADMWALGKTLYYAVEGRPLKRDRPIMKVCTGPLAQLIPRLLEPDPEERIRPHRARQVIYRALGDSQSPATVERLRIRRRPMRKRLQDPVPVPQLPQLASLVGRQISNGRYVLTRELGRGGMGIVWLAKDTVLGREVAVKELMVPGGIPVDQRGEYAERVLREARIASRLVDPGIVTVHDLIREHNDTFIVMELVDAPTLEDLVNKNGPMQLHKVAKLADDLLSVLEVAHEATIVHRDVKPSNVMVPSRGSAKLADFGLAQSYDDPKLTSIGTIIGSPAYMSPERMQGGQPSDVWDLWALGATLYFAAEGRGAFERATLPATMVAVMTEKAELRRSRGALADLIVGLLERDPAERIRIPAARALIERATSAST</sequence>
<dbReference type="InterPro" id="IPR000719">
    <property type="entry name" value="Prot_kinase_dom"/>
</dbReference>
<keyword evidence="4 7" id="KW-0547">Nucleotide-binding</keyword>
<dbReference type="Gene3D" id="1.10.510.10">
    <property type="entry name" value="Transferase(Phosphotransferase) domain 1"/>
    <property type="match status" value="3"/>
</dbReference>
<dbReference type="PROSITE" id="PS00107">
    <property type="entry name" value="PROTEIN_KINASE_ATP"/>
    <property type="match status" value="1"/>
</dbReference>
<evidence type="ECO:0000313" key="10">
    <source>
        <dbReference type="Proteomes" id="UP001519332"/>
    </source>
</evidence>
<protein>
    <recommendedName>
        <fullName evidence="1">non-specific serine/threonine protein kinase</fullName>
        <ecNumber evidence="1">2.7.11.1</ecNumber>
    </recommendedName>
</protein>
<dbReference type="CDD" id="cd14014">
    <property type="entry name" value="STKc_PknB_like"/>
    <property type="match status" value="1"/>
</dbReference>
<dbReference type="SMART" id="SM00220">
    <property type="entry name" value="S_TKc"/>
    <property type="match status" value="2"/>
</dbReference>
<dbReference type="InterPro" id="IPR017441">
    <property type="entry name" value="Protein_kinase_ATP_BS"/>
</dbReference>
<dbReference type="PROSITE" id="PS50011">
    <property type="entry name" value="PROTEIN_KINASE_DOM"/>
    <property type="match status" value="2"/>
</dbReference>
<dbReference type="EMBL" id="JAGINW010000001">
    <property type="protein sequence ID" value="MBP2330447.1"/>
    <property type="molecule type" value="Genomic_DNA"/>
</dbReference>
<feature type="binding site" evidence="7">
    <location>
        <position position="306"/>
    </location>
    <ligand>
        <name>ATP</name>
        <dbReference type="ChEBI" id="CHEBI:30616"/>
    </ligand>
</feature>
<accession>A0ABS4U1C3</accession>
<dbReference type="InterPro" id="IPR008271">
    <property type="entry name" value="Ser/Thr_kinase_AS"/>
</dbReference>
<dbReference type="PROSITE" id="PS00108">
    <property type="entry name" value="PROTEIN_KINASE_ST"/>
    <property type="match status" value="1"/>
</dbReference>
<keyword evidence="10" id="KW-1185">Reference proteome</keyword>
<evidence type="ECO:0000256" key="2">
    <source>
        <dbReference type="ARBA" id="ARBA00022527"/>
    </source>
</evidence>
<dbReference type="EC" id="2.7.11.1" evidence="1"/>
<evidence type="ECO:0000256" key="7">
    <source>
        <dbReference type="PROSITE-ProRule" id="PRU10141"/>
    </source>
</evidence>
<organism evidence="9 10">
    <name type="scientific">Kibdelosporangium banguiense</name>
    <dbReference type="NCBI Taxonomy" id="1365924"/>
    <lineage>
        <taxon>Bacteria</taxon>
        <taxon>Bacillati</taxon>
        <taxon>Actinomycetota</taxon>
        <taxon>Actinomycetes</taxon>
        <taxon>Pseudonocardiales</taxon>
        <taxon>Pseudonocardiaceae</taxon>
        <taxon>Kibdelosporangium</taxon>
    </lineage>
</organism>
<dbReference type="Proteomes" id="UP001519332">
    <property type="component" value="Unassembled WGS sequence"/>
</dbReference>
<evidence type="ECO:0000256" key="4">
    <source>
        <dbReference type="ARBA" id="ARBA00022741"/>
    </source>
</evidence>
<dbReference type="InterPro" id="IPR011009">
    <property type="entry name" value="Kinase-like_dom_sf"/>
</dbReference>
<gene>
    <name evidence="9" type="ORF">JOF56_010832</name>
</gene>
<evidence type="ECO:0000259" key="8">
    <source>
        <dbReference type="PROSITE" id="PS50011"/>
    </source>
</evidence>